<dbReference type="PROSITE" id="PS00092">
    <property type="entry name" value="N6_MTASE"/>
    <property type="match status" value="1"/>
</dbReference>
<proteinExistence type="predicted"/>
<evidence type="ECO:0000313" key="7">
    <source>
        <dbReference type="Proteomes" id="UP000779049"/>
    </source>
</evidence>
<sequence length="332" mass="38848">MSKYPKVNYIGNKEKLVDWILQEMPVKTGSVMDLFAGGCSVSYALKKEGYDVISNDILYADFVLCKALIENMEGQISASVFDIEISRGIIEKEKDRLSFLAGRLYFPEEIEELARLKAISEELGGYERYLYLALLRRAMIRKLPYSRMNVPWDQIRILRDEEYSYRKYGRRRAYHNQTFESHMRENLSSYSQAVFRGRGNCIARREDAADLVKEPGRLDVVYIDPPYPSTMNNYDAFYGLFDEMFGKKKEHADFTKKQTFLFRLEELVKELRGKTGYILLSQNSRVRPVPDEMEKMLSKYGRVTRKERPHNYQVTGKINKKGSNELLFLVEL</sequence>
<keyword evidence="4" id="KW-0949">S-adenosyl-L-methionine</keyword>
<keyword evidence="7" id="KW-1185">Reference proteome</keyword>
<dbReference type="SUPFAM" id="SSF53335">
    <property type="entry name" value="S-adenosyl-L-methionine-dependent methyltransferases"/>
    <property type="match status" value="1"/>
</dbReference>
<dbReference type="PRINTS" id="PR00505">
    <property type="entry name" value="D12N6MTFRASE"/>
</dbReference>
<dbReference type="InterPro" id="IPR012327">
    <property type="entry name" value="MeTrfase_D12"/>
</dbReference>
<accession>A0ABS7L6V1</accession>
<evidence type="ECO:0000256" key="4">
    <source>
        <dbReference type="ARBA" id="ARBA00022691"/>
    </source>
</evidence>
<dbReference type="PANTHER" id="PTHR30481">
    <property type="entry name" value="DNA ADENINE METHYLASE"/>
    <property type="match status" value="1"/>
</dbReference>
<dbReference type="GO" id="GO:0008168">
    <property type="term" value="F:methyltransferase activity"/>
    <property type="evidence" value="ECO:0007669"/>
    <property type="project" value="UniProtKB-KW"/>
</dbReference>
<dbReference type="InterPro" id="IPR029063">
    <property type="entry name" value="SAM-dependent_MTases_sf"/>
</dbReference>
<evidence type="ECO:0000256" key="2">
    <source>
        <dbReference type="ARBA" id="ARBA00022603"/>
    </source>
</evidence>
<reference evidence="6 7" key="1">
    <citation type="journal article" date="2020" name="New Microbes New Infect">
        <title>Sellimonas caecigallum sp. nov., description and genome sequence of a new member of the Sellimonas genus isolated from the cecum of feral chicken.</title>
        <authorList>
            <person name="Wongkuna S."/>
            <person name="Ghimire S."/>
            <person name="Antony L."/>
            <person name="Chankhamhaengdecha S."/>
            <person name="Janvilisri T."/>
            <person name="Scaria J."/>
        </authorList>
    </citation>
    <scope>NUCLEOTIDE SEQUENCE [LARGE SCALE GENOMIC DNA]</scope>
    <source>
        <strain evidence="6 7">SW451</strain>
    </source>
</reference>
<evidence type="ECO:0000256" key="3">
    <source>
        <dbReference type="ARBA" id="ARBA00022679"/>
    </source>
</evidence>
<evidence type="ECO:0000256" key="5">
    <source>
        <dbReference type="ARBA" id="ARBA00047942"/>
    </source>
</evidence>
<dbReference type="EMBL" id="VIRV01000008">
    <property type="protein sequence ID" value="MBY0758811.1"/>
    <property type="molecule type" value="Genomic_DNA"/>
</dbReference>
<name>A0ABS7L6V1_9FIRM</name>
<dbReference type="Gene3D" id="3.40.50.150">
    <property type="entry name" value="Vaccinia Virus protein VP39"/>
    <property type="match status" value="2"/>
</dbReference>
<keyword evidence="3" id="KW-0808">Transferase</keyword>
<comment type="caution">
    <text evidence="6">The sequence shown here is derived from an EMBL/GenBank/DDBJ whole genome shotgun (WGS) entry which is preliminary data.</text>
</comment>
<evidence type="ECO:0000256" key="1">
    <source>
        <dbReference type="ARBA" id="ARBA00011900"/>
    </source>
</evidence>
<dbReference type="GO" id="GO:0032259">
    <property type="term" value="P:methylation"/>
    <property type="evidence" value="ECO:0007669"/>
    <property type="project" value="UniProtKB-KW"/>
</dbReference>
<dbReference type="Pfam" id="PF02086">
    <property type="entry name" value="MethyltransfD12"/>
    <property type="match status" value="1"/>
</dbReference>
<evidence type="ECO:0000313" key="6">
    <source>
        <dbReference type="EMBL" id="MBY0758811.1"/>
    </source>
</evidence>
<comment type="catalytic activity">
    <reaction evidence="5">
        <text>a 2'-deoxyadenosine in DNA + S-adenosyl-L-methionine = an N(6)-methyl-2'-deoxyadenosine in DNA + S-adenosyl-L-homocysteine + H(+)</text>
        <dbReference type="Rhea" id="RHEA:15197"/>
        <dbReference type="Rhea" id="RHEA-COMP:12418"/>
        <dbReference type="Rhea" id="RHEA-COMP:12419"/>
        <dbReference type="ChEBI" id="CHEBI:15378"/>
        <dbReference type="ChEBI" id="CHEBI:57856"/>
        <dbReference type="ChEBI" id="CHEBI:59789"/>
        <dbReference type="ChEBI" id="CHEBI:90615"/>
        <dbReference type="ChEBI" id="CHEBI:90616"/>
        <dbReference type="EC" id="2.1.1.72"/>
    </reaction>
</comment>
<dbReference type="EC" id="2.1.1.72" evidence="1"/>
<dbReference type="RefSeq" id="WP_087201505.1">
    <property type="nucleotide sequence ID" value="NZ_CP173660.1"/>
</dbReference>
<gene>
    <name evidence="6" type="ORF">FLB61_06890</name>
</gene>
<keyword evidence="2 6" id="KW-0489">Methyltransferase</keyword>
<protein>
    <recommendedName>
        <fullName evidence="1">site-specific DNA-methyltransferase (adenine-specific)</fullName>
        <ecNumber evidence="1">2.1.1.72</ecNumber>
    </recommendedName>
</protein>
<organism evidence="6 7">
    <name type="scientific">Sellimonas caecigallum</name>
    <dbReference type="NCBI Taxonomy" id="2592333"/>
    <lineage>
        <taxon>Bacteria</taxon>
        <taxon>Bacillati</taxon>
        <taxon>Bacillota</taxon>
        <taxon>Clostridia</taxon>
        <taxon>Lachnospirales</taxon>
        <taxon>Lachnospiraceae</taxon>
        <taxon>Sellimonas</taxon>
    </lineage>
</organism>
<dbReference type="Proteomes" id="UP000779049">
    <property type="component" value="Unassembled WGS sequence"/>
</dbReference>
<dbReference type="InterPro" id="IPR002052">
    <property type="entry name" value="DNA_methylase_N6_adenine_CS"/>
</dbReference>